<accession>X1R6V7</accession>
<evidence type="ECO:0000313" key="1">
    <source>
        <dbReference type="EMBL" id="GAI76447.1"/>
    </source>
</evidence>
<name>X1R6V7_9ZZZZ</name>
<feature type="non-terminal residue" evidence="1">
    <location>
        <position position="1"/>
    </location>
</feature>
<protein>
    <submittedName>
        <fullName evidence="1">Uncharacterized protein</fullName>
    </submittedName>
</protein>
<organism evidence="1">
    <name type="scientific">marine sediment metagenome</name>
    <dbReference type="NCBI Taxonomy" id="412755"/>
    <lineage>
        <taxon>unclassified sequences</taxon>
        <taxon>metagenomes</taxon>
        <taxon>ecological metagenomes</taxon>
    </lineage>
</organism>
<dbReference type="EMBL" id="BARW01014499">
    <property type="protein sequence ID" value="GAI76447.1"/>
    <property type="molecule type" value="Genomic_DNA"/>
</dbReference>
<sequence length="77" mass="8494">TGTAYTTDEDIVNQINEIYDKGVGVFLAENRTGLENGVIDISSFFTEGLTYVYEARMSVDTIEGLDLVEITDINNLP</sequence>
<dbReference type="AlphaFoldDB" id="X1R6V7"/>
<reference evidence="1" key="1">
    <citation type="journal article" date="2014" name="Front. Microbiol.">
        <title>High frequency of phylogenetically diverse reductive dehalogenase-homologous genes in deep subseafloor sedimentary metagenomes.</title>
        <authorList>
            <person name="Kawai M."/>
            <person name="Futagami T."/>
            <person name="Toyoda A."/>
            <person name="Takaki Y."/>
            <person name="Nishi S."/>
            <person name="Hori S."/>
            <person name="Arai W."/>
            <person name="Tsubouchi T."/>
            <person name="Morono Y."/>
            <person name="Uchiyama I."/>
            <person name="Ito T."/>
            <person name="Fujiyama A."/>
            <person name="Inagaki F."/>
            <person name="Takami H."/>
        </authorList>
    </citation>
    <scope>NUCLEOTIDE SEQUENCE</scope>
    <source>
        <strain evidence="1">Expedition CK06-06</strain>
    </source>
</reference>
<gene>
    <name evidence="1" type="ORF">S12H4_25680</name>
</gene>
<comment type="caution">
    <text evidence="1">The sequence shown here is derived from an EMBL/GenBank/DDBJ whole genome shotgun (WGS) entry which is preliminary data.</text>
</comment>
<proteinExistence type="predicted"/>